<organism evidence="9 10">
    <name type="scientific">Cryoendolithus antarcticus</name>
    <dbReference type="NCBI Taxonomy" id="1507870"/>
    <lineage>
        <taxon>Eukaryota</taxon>
        <taxon>Fungi</taxon>
        <taxon>Dikarya</taxon>
        <taxon>Ascomycota</taxon>
        <taxon>Pezizomycotina</taxon>
        <taxon>Dothideomycetes</taxon>
        <taxon>Dothideomycetidae</taxon>
        <taxon>Cladosporiales</taxon>
        <taxon>Cladosporiaceae</taxon>
        <taxon>Cryoendolithus</taxon>
    </lineage>
</organism>
<keyword evidence="10" id="KW-1185">Reference proteome</keyword>
<protein>
    <recommendedName>
        <fullName evidence="6">Lysophospholipase</fullName>
        <ecNumber evidence="6">3.1.1.5</ecNumber>
    </recommendedName>
</protein>
<dbReference type="Gene3D" id="3.40.1090.10">
    <property type="entry name" value="Cytosolic phospholipase A2 catalytic domain"/>
    <property type="match status" value="1"/>
</dbReference>
<dbReference type="Proteomes" id="UP000192596">
    <property type="component" value="Unassembled WGS sequence"/>
</dbReference>
<dbReference type="SMART" id="SM00022">
    <property type="entry name" value="PLAc"/>
    <property type="match status" value="1"/>
</dbReference>
<evidence type="ECO:0000256" key="2">
    <source>
        <dbReference type="ARBA" id="ARBA00022801"/>
    </source>
</evidence>
<comment type="caution">
    <text evidence="9">The sequence shown here is derived from an EMBL/GenBank/DDBJ whole genome shotgun (WGS) entry which is preliminary data.</text>
</comment>
<evidence type="ECO:0000256" key="1">
    <source>
        <dbReference type="ARBA" id="ARBA00008780"/>
    </source>
</evidence>
<dbReference type="OrthoDB" id="6121437at2759"/>
<evidence type="ECO:0000313" key="9">
    <source>
        <dbReference type="EMBL" id="OQN97875.1"/>
    </source>
</evidence>
<dbReference type="PROSITE" id="PS51210">
    <property type="entry name" value="PLA2C"/>
    <property type="match status" value="1"/>
</dbReference>
<dbReference type="AlphaFoldDB" id="A0A1V8SFG0"/>
<dbReference type="InterPro" id="IPR002642">
    <property type="entry name" value="LysoPLipase_cat_dom"/>
</dbReference>
<evidence type="ECO:0000256" key="3">
    <source>
        <dbReference type="ARBA" id="ARBA00022963"/>
    </source>
</evidence>
<accession>A0A1V8SFG0</accession>
<reference evidence="10" key="1">
    <citation type="submission" date="2017-03" db="EMBL/GenBank/DDBJ databases">
        <title>Genomes of endolithic fungi from Antarctica.</title>
        <authorList>
            <person name="Coleine C."/>
            <person name="Masonjones S."/>
            <person name="Stajich J.E."/>
        </authorList>
    </citation>
    <scope>NUCLEOTIDE SEQUENCE [LARGE SCALE GENOMIC DNA]</scope>
    <source>
        <strain evidence="10">CCFEE 5527</strain>
    </source>
</reference>
<keyword evidence="2 5" id="KW-0378">Hydrolase</keyword>
<evidence type="ECO:0000256" key="4">
    <source>
        <dbReference type="ARBA" id="ARBA00023098"/>
    </source>
</evidence>
<dbReference type="GO" id="GO:0004623">
    <property type="term" value="F:phospholipase A2 activity"/>
    <property type="evidence" value="ECO:0007669"/>
    <property type="project" value="TreeGrafter"/>
</dbReference>
<dbReference type="InterPro" id="IPR016035">
    <property type="entry name" value="Acyl_Trfase/lysoPLipase"/>
</dbReference>
<evidence type="ECO:0000313" key="10">
    <source>
        <dbReference type="Proteomes" id="UP000192596"/>
    </source>
</evidence>
<dbReference type="CDD" id="cd00147">
    <property type="entry name" value="cPLA2_like"/>
    <property type="match status" value="1"/>
</dbReference>
<keyword evidence="4 5" id="KW-0443">Lipid metabolism</keyword>
<dbReference type="InParanoid" id="A0A1V8SFG0"/>
<dbReference type="PANTHER" id="PTHR10728:SF40">
    <property type="entry name" value="PATATIN FAMILY PROTEIN"/>
    <property type="match status" value="1"/>
</dbReference>
<evidence type="ECO:0000256" key="5">
    <source>
        <dbReference type="PROSITE-ProRule" id="PRU00555"/>
    </source>
</evidence>
<proteinExistence type="inferred from homology"/>
<dbReference type="GO" id="GO:0005829">
    <property type="term" value="C:cytosol"/>
    <property type="evidence" value="ECO:0007669"/>
    <property type="project" value="TreeGrafter"/>
</dbReference>
<comment type="similarity">
    <text evidence="1 6">Belongs to the lysophospholipase family.</text>
</comment>
<evidence type="ECO:0000256" key="7">
    <source>
        <dbReference type="SAM" id="MobiDB-lite"/>
    </source>
</evidence>
<dbReference type="Pfam" id="PF01735">
    <property type="entry name" value="PLA2_B"/>
    <property type="match status" value="1"/>
</dbReference>
<evidence type="ECO:0000259" key="8">
    <source>
        <dbReference type="PROSITE" id="PS51210"/>
    </source>
</evidence>
<evidence type="ECO:0000256" key="6">
    <source>
        <dbReference type="RuleBase" id="RU362103"/>
    </source>
</evidence>
<sequence>MYRAAFRAHARLALGTVAGGAIAFGTIVARSQPLHADSGETATSWTAQPTVTATKKRASAQEGAHIDAFKQPGSRRDGTRSRTPAPPPQTKNHVDYDESKQGTDGTASATAWTTITAPLAAARDTFTNINLDVNLAQIGESITDYVLPAWVKGLPALISELQDEMSMAPWSLSWEIWEDAHDPEKNPEIVWDAEVRISSGLCVEEQQYLSKRKFAVAKALAKYLDVPADDVHPDDVPVIAMCGSGGGLRALIAGTSSYLSAQQAGLLDCTTYTAGVSGSCWLQTLYYSSIGQTDFGRLADHFKSRLNVHLAFPPAALGLLSQAPTNKFLLGGVVEKLKGVPDAEFGVVDIYGMLLAARLLVPKGELGVSDWDLKVSNQRYFVDHGDKPLPIYTAVRHEIPEVEHDGREASASVAQKREEAAYFQWFEWTPYEFFCEELNAGIPTWATGRPFDAGKTLWRENGLALPEVRVPLMMGIWGSAFCATLSDYYKEIQPILRGSGLGLGSSLDALLSDKDADMVKVHPLDPASIPNFALGLRGKLPSTCPESIHNDSHLRLMDAGMSNNLPIYPLLRPGRNVDVIIAFDVSADAPHANWIGVAGGYAKQRKIKGWPMGAGWPPRAEPDAEVTRELAHAESSAQETVTQAQAMDDLSHCTVWVGSTTESSVAPEDIPAAKHVSSDLDVPEISRPDAGIAVIYFPLITNDAVPGVDPQKSDYMSTWNFVYTPDEIDKVMALAKANFAEGEEQTKRTVRAVWQRKMEGRMRREKEARDLRARVRMRRGEPVGRTGWGDHFV</sequence>
<comment type="catalytic activity">
    <reaction evidence="6">
        <text>a 1-acyl-sn-glycero-3-phosphocholine + H2O = sn-glycerol 3-phosphocholine + a fatty acid + H(+)</text>
        <dbReference type="Rhea" id="RHEA:15177"/>
        <dbReference type="ChEBI" id="CHEBI:15377"/>
        <dbReference type="ChEBI" id="CHEBI:15378"/>
        <dbReference type="ChEBI" id="CHEBI:16870"/>
        <dbReference type="ChEBI" id="CHEBI:28868"/>
        <dbReference type="ChEBI" id="CHEBI:58168"/>
        <dbReference type="EC" id="3.1.1.5"/>
    </reaction>
</comment>
<feature type="compositionally biased region" description="Basic and acidic residues" evidence="7">
    <location>
        <begin position="92"/>
        <end position="101"/>
    </location>
</feature>
<dbReference type="EMBL" id="NAJO01000050">
    <property type="protein sequence ID" value="OQN97875.1"/>
    <property type="molecule type" value="Genomic_DNA"/>
</dbReference>
<feature type="domain" description="PLA2c" evidence="8">
    <location>
        <begin position="187"/>
        <end position="787"/>
    </location>
</feature>
<gene>
    <name evidence="9" type="ORF">B0A48_16186</name>
</gene>
<feature type="region of interest" description="Disordered" evidence="7">
    <location>
        <begin position="55"/>
        <end position="107"/>
    </location>
</feature>
<dbReference type="EC" id="3.1.1.5" evidence="6"/>
<dbReference type="SUPFAM" id="SSF52151">
    <property type="entry name" value="FabD/lysophospholipase-like"/>
    <property type="match status" value="1"/>
</dbReference>
<dbReference type="GO" id="GO:0004622">
    <property type="term" value="F:phosphatidylcholine lysophospholipase activity"/>
    <property type="evidence" value="ECO:0007669"/>
    <property type="project" value="UniProtKB-EC"/>
</dbReference>
<dbReference type="PANTHER" id="PTHR10728">
    <property type="entry name" value="CYTOSOLIC PHOSPHOLIPASE A2"/>
    <property type="match status" value="1"/>
</dbReference>
<dbReference type="STRING" id="1507870.A0A1V8SFG0"/>
<name>A0A1V8SFG0_9PEZI</name>
<feature type="compositionally biased region" description="Basic and acidic residues" evidence="7">
    <location>
        <begin position="64"/>
        <end position="80"/>
    </location>
</feature>
<dbReference type="GO" id="GO:0046475">
    <property type="term" value="P:glycerophospholipid catabolic process"/>
    <property type="evidence" value="ECO:0007669"/>
    <property type="project" value="TreeGrafter"/>
</dbReference>
<keyword evidence="3 5" id="KW-0442">Lipid degradation</keyword>